<evidence type="ECO:0000313" key="15">
    <source>
        <dbReference type="Proteomes" id="UP000231962"/>
    </source>
</evidence>
<dbReference type="GO" id="GO:0005524">
    <property type="term" value="F:ATP binding"/>
    <property type="evidence" value="ECO:0007669"/>
    <property type="project" value="UniProtKB-KW"/>
</dbReference>
<dbReference type="SMART" id="SM00388">
    <property type="entry name" value="HisKA"/>
    <property type="match status" value="1"/>
</dbReference>
<keyword evidence="10" id="KW-0175">Coiled coil</keyword>
<keyword evidence="7" id="KW-0067">ATP-binding</keyword>
<dbReference type="InterPro" id="IPR036097">
    <property type="entry name" value="HisK_dim/P_sf"/>
</dbReference>
<feature type="modified residue" description="4-aspartylphosphate" evidence="9">
    <location>
        <position position="56"/>
    </location>
</feature>
<dbReference type="EMBL" id="NPDZ01000009">
    <property type="protein sequence ID" value="PJZ72481.1"/>
    <property type="molecule type" value="Genomic_DNA"/>
</dbReference>
<evidence type="ECO:0000256" key="4">
    <source>
        <dbReference type="ARBA" id="ARBA00022679"/>
    </source>
</evidence>
<dbReference type="InterPro" id="IPR004358">
    <property type="entry name" value="Sig_transdc_His_kin-like_C"/>
</dbReference>
<dbReference type="EMBL" id="NPDY01000010">
    <property type="protein sequence ID" value="PJZ69346.1"/>
    <property type="molecule type" value="Genomic_DNA"/>
</dbReference>
<evidence type="ECO:0000313" key="16">
    <source>
        <dbReference type="Proteomes" id="UP000231990"/>
    </source>
</evidence>
<dbReference type="PROSITE" id="PS50110">
    <property type="entry name" value="RESPONSE_REGULATORY"/>
    <property type="match status" value="1"/>
</dbReference>
<evidence type="ECO:0000256" key="8">
    <source>
        <dbReference type="ARBA" id="ARBA00023012"/>
    </source>
</evidence>
<dbReference type="SUPFAM" id="SSF47384">
    <property type="entry name" value="Homodimeric domain of signal transducing histidine kinase"/>
    <property type="match status" value="1"/>
</dbReference>
<evidence type="ECO:0000256" key="6">
    <source>
        <dbReference type="ARBA" id="ARBA00022777"/>
    </source>
</evidence>
<dbReference type="PRINTS" id="PR00344">
    <property type="entry name" value="BCTRLSENSOR"/>
</dbReference>
<evidence type="ECO:0000313" key="13">
    <source>
        <dbReference type="EMBL" id="PJZ69346.1"/>
    </source>
</evidence>
<gene>
    <name evidence="13" type="ORF">CH360_11345</name>
    <name evidence="14" type="ORF">CH373_13780</name>
</gene>
<keyword evidence="8" id="KW-0902">Two-component regulatory system</keyword>
<protein>
    <recommendedName>
        <fullName evidence="2">histidine kinase</fullName>
        <ecNumber evidence="2">2.7.13.3</ecNumber>
    </recommendedName>
</protein>
<keyword evidence="15" id="KW-1185">Reference proteome</keyword>
<dbReference type="SMART" id="SM00448">
    <property type="entry name" value="REC"/>
    <property type="match status" value="1"/>
</dbReference>
<dbReference type="PANTHER" id="PTHR43065:SF46">
    <property type="entry name" value="C4-DICARBOXYLATE TRANSPORT SENSOR PROTEIN DCTB"/>
    <property type="match status" value="1"/>
</dbReference>
<evidence type="ECO:0000256" key="7">
    <source>
        <dbReference type="ARBA" id="ARBA00022840"/>
    </source>
</evidence>
<proteinExistence type="predicted"/>
<name>A0A2M9ZKG3_9LEPT</name>
<dbReference type="Proteomes" id="UP000231962">
    <property type="component" value="Unassembled WGS sequence"/>
</dbReference>
<dbReference type="AlphaFoldDB" id="A0A2M9ZKG3"/>
<evidence type="ECO:0000259" key="12">
    <source>
        <dbReference type="PROSITE" id="PS50110"/>
    </source>
</evidence>
<dbReference type="Gene3D" id="3.40.50.2300">
    <property type="match status" value="1"/>
</dbReference>
<reference evidence="15 16" key="1">
    <citation type="submission" date="2017-07" db="EMBL/GenBank/DDBJ databases">
        <title>Leptospira spp. isolated from tropical soils.</title>
        <authorList>
            <person name="Thibeaux R."/>
            <person name="Iraola G."/>
            <person name="Ferres I."/>
            <person name="Bierque E."/>
            <person name="Girault D."/>
            <person name="Soupe-Gilbert M.-E."/>
            <person name="Picardeau M."/>
            <person name="Goarant C."/>
        </authorList>
    </citation>
    <scope>NUCLEOTIDE SEQUENCE [LARGE SCALE GENOMIC DNA]</scope>
    <source>
        <strain evidence="14 16">FH1-B-B1</strain>
        <strain evidence="13 15">FH1-B-C1</strain>
    </source>
</reference>
<dbReference type="SUPFAM" id="SSF52172">
    <property type="entry name" value="CheY-like"/>
    <property type="match status" value="1"/>
</dbReference>
<evidence type="ECO:0000256" key="2">
    <source>
        <dbReference type="ARBA" id="ARBA00012438"/>
    </source>
</evidence>
<evidence type="ECO:0000256" key="5">
    <source>
        <dbReference type="ARBA" id="ARBA00022741"/>
    </source>
</evidence>
<evidence type="ECO:0000256" key="3">
    <source>
        <dbReference type="ARBA" id="ARBA00022553"/>
    </source>
</evidence>
<dbReference type="Pfam" id="PF00072">
    <property type="entry name" value="Response_reg"/>
    <property type="match status" value="1"/>
</dbReference>
<dbReference type="SUPFAM" id="SSF55874">
    <property type="entry name" value="ATPase domain of HSP90 chaperone/DNA topoisomerase II/histidine kinase"/>
    <property type="match status" value="1"/>
</dbReference>
<evidence type="ECO:0000256" key="10">
    <source>
        <dbReference type="SAM" id="Coils"/>
    </source>
</evidence>
<keyword evidence="3 9" id="KW-0597">Phosphoprotein</keyword>
<dbReference type="CDD" id="cd00082">
    <property type="entry name" value="HisKA"/>
    <property type="match status" value="1"/>
</dbReference>
<feature type="domain" description="Response regulatory" evidence="12">
    <location>
        <begin position="5"/>
        <end position="121"/>
    </location>
</feature>
<dbReference type="InterPro" id="IPR036890">
    <property type="entry name" value="HATPase_C_sf"/>
</dbReference>
<dbReference type="Proteomes" id="UP000231990">
    <property type="component" value="Unassembled WGS sequence"/>
</dbReference>
<evidence type="ECO:0000256" key="9">
    <source>
        <dbReference type="PROSITE-ProRule" id="PRU00169"/>
    </source>
</evidence>
<dbReference type="Pfam" id="PF00512">
    <property type="entry name" value="HisKA"/>
    <property type="match status" value="1"/>
</dbReference>
<dbReference type="EC" id="2.7.13.3" evidence="2"/>
<evidence type="ECO:0000313" key="14">
    <source>
        <dbReference type="EMBL" id="PJZ72481.1"/>
    </source>
</evidence>
<evidence type="ECO:0000256" key="1">
    <source>
        <dbReference type="ARBA" id="ARBA00000085"/>
    </source>
</evidence>
<accession>A0A2M9ZKG3</accession>
<evidence type="ECO:0000259" key="11">
    <source>
        <dbReference type="PROSITE" id="PS50109"/>
    </source>
</evidence>
<dbReference type="InterPro" id="IPR003594">
    <property type="entry name" value="HATPase_dom"/>
</dbReference>
<dbReference type="InterPro" id="IPR001789">
    <property type="entry name" value="Sig_transdc_resp-reg_receiver"/>
</dbReference>
<feature type="coiled-coil region" evidence="10">
    <location>
        <begin position="116"/>
        <end position="152"/>
    </location>
</feature>
<organism evidence="14 16">
    <name type="scientific">Leptospira perolatii</name>
    <dbReference type="NCBI Taxonomy" id="2023191"/>
    <lineage>
        <taxon>Bacteria</taxon>
        <taxon>Pseudomonadati</taxon>
        <taxon>Spirochaetota</taxon>
        <taxon>Spirochaetia</taxon>
        <taxon>Leptospirales</taxon>
        <taxon>Leptospiraceae</taxon>
        <taxon>Leptospira</taxon>
    </lineage>
</organism>
<comment type="caution">
    <text evidence="14">The sequence shown here is derived from an EMBL/GenBank/DDBJ whole genome shotgun (WGS) entry which is preliminary data.</text>
</comment>
<dbReference type="InterPro" id="IPR003661">
    <property type="entry name" value="HisK_dim/P_dom"/>
</dbReference>
<dbReference type="InterPro" id="IPR011006">
    <property type="entry name" value="CheY-like_superfamily"/>
</dbReference>
<dbReference type="RefSeq" id="WP_100714160.1">
    <property type="nucleotide sequence ID" value="NZ_NPDY01000010.1"/>
</dbReference>
<keyword evidence="6 14" id="KW-0418">Kinase</keyword>
<dbReference type="PROSITE" id="PS50109">
    <property type="entry name" value="HIS_KIN"/>
    <property type="match status" value="1"/>
</dbReference>
<dbReference type="SMART" id="SM00387">
    <property type="entry name" value="HATPase_c"/>
    <property type="match status" value="1"/>
</dbReference>
<feature type="domain" description="Histidine kinase" evidence="11">
    <location>
        <begin position="158"/>
        <end position="377"/>
    </location>
</feature>
<dbReference type="Pfam" id="PF02518">
    <property type="entry name" value="HATPase_c"/>
    <property type="match status" value="1"/>
</dbReference>
<dbReference type="GO" id="GO:0000155">
    <property type="term" value="F:phosphorelay sensor kinase activity"/>
    <property type="evidence" value="ECO:0007669"/>
    <property type="project" value="InterPro"/>
</dbReference>
<dbReference type="CDD" id="cd00156">
    <property type="entry name" value="REC"/>
    <property type="match status" value="1"/>
</dbReference>
<dbReference type="NCBIfam" id="NF047466">
    <property type="entry name" value="hybrid_RR_LvrB"/>
    <property type="match status" value="1"/>
</dbReference>
<dbReference type="InterPro" id="IPR005467">
    <property type="entry name" value="His_kinase_dom"/>
</dbReference>
<dbReference type="Gene3D" id="3.30.565.10">
    <property type="entry name" value="Histidine kinase-like ATPase, C-terminal domain"/>
    <property type="match status" value="1"/>
</dbReference>
<sequence>MKELKFLFLEDSLTDLELIQRALHKENFHYSSIHVQDRESYVRALREDKPDLILSDFSLPNFDGLSALSLARENCPGTPFIFVSGTYGEDAAIQTLKRGATDYVLKDRLVKLAPALQRAIREMEEHEARRKAEKEKFELEEQLRQSQKLEAMGLLAGAMAHEINNPLMAIIEYAKLIQNSEEKYKIDKLATRISQEGERISVAVKDLLKFSRNEKGELRKTEVRTIIEKLFSIASQRIKMNSISLYLDISNDLPDCICKEGQVIQILLNLVNNSIDALNERYPEHDDNKRIIISASVISREGTNFVKFVVEDRGAGIRPENQERVFKNFFTTKGVGTGTGLGLSVSLGIARENGGDLTFESVPMEFTKFSLTLPTDPKEIHLNHAGAA</sequence>
<keyword evidence="4" id="KW-0808">Transferase</keyword>
<keyword evidence="5" id="KW-0547">Nucleotide-binding</keyword>
<comment type="catalytic activity">
    <reaction evidence="1">
        <text>ATP + protein L-histidine = ADP + protein N-phospho-L-histidine.</text>
        <dbReference type="EC" id="2.7.13.3"/>
    </reaction>
</comment>
<dbReference type="PANTHER" id="PTHR43065">
    <property type="entry name" value="SENSOR HISTIDINE KINASE"/>
    <property type="match status" value="1"/>
</dbReference>
<dbReference type="OrthoDB" id="9784397at2"/>
<dbReference type="Gene3D" id="1.10.287.130">
    <property type="match status" value="1"/>
</dbReference>